<gene>
    <name evidence="11" type="ORF">OBO34_09400</name>
</gene>
<evidence type="ECO:0000256" key="2">
    <source>
        <dbReference type="ARBA" id="ARBA00022475"/>
    </source>
</evidence>
<name>A0A9J6QRA3_9FIRM</name>
<dbReference type="InterPro" id="IPR034746">
    <property type="entry name" value="POTRA"/>
</dbReference>
<evidence type="ECO:0000313" key="12">
    <source>
        <dbReference type="Proteomes" id="UP001065549"/>
    </source>
</evidence>
<keyword evidence="5 9" id="KW-1133">Transmembrane helix</keyword>
<dbReference type="EMBL" id="JAOSHN010000003">
    <property type="protein sequence ID" value="MCU7378570.1"/>
    <property type="molecule type" value="Genomic_DNA"/>
</dbReference>
<dbReference type="PANTHER" id="PTHR37820">
    <property type="entry name" value="CELL DIVISION PROTEIN DIVIB"/>
    <property type="match status" value="1"/>
</dbReference>
<dbReference type="PANTHER" id="PTHR37820:SF1">
    <property type="entry name" value="CELL DIVISION PROTEIN FTSQ"/>
    <property type="match status" value="1"/>
</dbReference>
<dbReference type="GO" id="GO:0005886">
    <property type="term" value="C:plasma membrane"/>
    <property type="evidence" value="ECO:0007669"/>
    <property type="project" value="TreeGrafter"/>
</dbReference>
<feature type="compositionally biased region" description="Acidic residues" evidence="8">
    <location>
        <begin position="11"/>
        <end position="22"/>
    </location>
</feature>
<dbReference type="Gene3D" id="3.10.20.310">
    <property type="entry name" value="membrane protein fhac"/>
    <property type="match status" value="1"/>
</dbReference>
<dbReference type="InterPro" id="IPR013685">
    <property type="entry name" value="POTRA_FtsQ_type"/>
</dbReference>
<evidence type="ECO:0000256" key="1">
    <source>
        <dbReference type="ARBA" id="ARBA00004370"/>
    </source>
</evidence>
<proteinExistence type="predicted"/>
<organism evidence="11 12">
    <name type="scientific">Hominibacterium faecale</name>
    <dbReference type="NCBI Taxonomy" id="2839743"/>
    <lineage>
        <taxon>Bacteria</taxon>
        <taxon>Bacillati</taxon>
        <taxon>Bacillota</taxon>
        <taxon>Clostridia</taxon>
        <taxon>Peptostreptococcales</taxon>
        <taxon>Anaerovoracaceae</taxon>
        <taxon>Hominibacterium</taxon>
    </lineage>
</organism>
<reference evidence="11" key="1">
    <citation type="submission" date="2022-09" db="EMBL/GenBank/DDBJ databases">
        <title>Culturomic study of gut microbiota in children with autism spectrum disorder.</title>
        <authorList>
            <person name="Efimov B.A."/>
            <person name="Chaplin A.V."/>
            <person name="Sokolova S.R."/>
            <person name="Pikina A.P."/>
            <person name="Korzhanova M."/>
            <person name="Belova V."/>
            <person name="Korostin D."/>
        </authorList>
    </citation>
    <scope>NUCLEOTIDE SEQUENCE</scope>
    <source>
        <strain evidence="11">ASD5510</strain>
    </source>
</reference>
<keyword evidence="6 9" id="KW-0472">Membrane</keyword>
<dbReference type="Proteomes" id="UP001065549">
    <property type="component" value="Unassembled WGS sequence"/>
</dbReference>
<keyword evidence="4 9" id="KW-0812">Transmembrane</keyword>
<feature type="compositionally biased region" description="Basic and acidic residues" evidence="8">
    <location>
        <begin position="1"/>
        <end position="10"/>
    </location>
</feature>
<feature type="compositionally biased region" description="Basic and acidic residues" evidence="8">
    <location>
        <begin position="23"/>
        <end position="34"/>
    </location>
</feature>
<sequence length="284" mass="32346">MRKHETKQFDWEQESSSPDEENREYIEGAPEHAPSEVSANKVPRKKRKKKRYVLKLLLLILICVGLYFFLRSSIFNIKTINVAESTHFTAEQIQEMAGLKTGMNLFSFKGGTCADKLEENPFIREAKIKRKLPDTVTIELAERQELAILAKDKEYVVIDGEGVVLQIAEQAPQLTLLSGITIADAEENKPVSVKEETNYHKAMRILNEMVKADLYFKQIDVSEVVVKAYVTDQLYCLGKTKNLLKSMEEGNLQAVIYDLYKKGEKKAVVNVGDDEYFSVDIKSK</sequence>
<dbReference type="InterPro" id="IPR050487">
    <property type="entry name" value="FtsQ_DivIB"/>
</dbReference>
<keyword evidence="7" id="KW-0131">Cell cycle</keyword>
<evidence type="ECO:0000256" key="6">
    <source>
        <dbReference type="ARBA" id="ARBA00023136"/>
    </source>
</evidence>
<comment type="caution">
    <text evidence="11">The sequence shown here is derived from an EMBL/GenBank/DDBJ whole genome shotgun (WGS) entry which is preliminary data.</text>
</comment>
<evidence type="ECO:0000256" key="3">
    <source>
        <dbReference type="ARBA" id="ARBA00022618"/>
    </source>
</evidence>
<evidence type="ECO:0000256" key="9">
    <source>
        <dbReference type="SAM" id="Phobius"/>
    </source>
</evidence>
<protein>
    <submittedName>
        <fullName evidence="11">FtsQ-type POTRA domain-containing protein</fullName>
    </submittedName>
</protein>
<accession>A0A9J6QRA3</accession>
<comment type="subcellular location">
    <subcellularLocation>
        <location evidence="1">Membrane</location>
    </subcellularLocation>
</comment>
<evidence type="ECO:0000259" key="10">
    <source>
        <dbReference type="PROSITE" id="PS51779"/>
    </source>
</evidence>
<dbReference type="GO" id="GO:0051301">
    <property type="term" value="P:cell division"/>
    <property type="evidence" value="ECO:0007669"/>
    <property type="project" value="UniProtKB-KW"/>
</dbReference>
<evidence type="ECO:0000256" key="7">
    <source>
        <dbReference type="ARBA" id="ARBA00023306"/>
    </source>
</evidence>
<keyword evidence="3" id="KW-0132">Cell division</keyword>
<dbReference type="PROSITE" id="PS51779">
    <property type="entry name" value="POTRA"/>
    <property type="match status" value="1"/>
</dbReference>
<keyword evidence="12" id="KW-1185">Reference proteome</keyword>
<evidence type="ECO:0000256" key="8">
    <source>
        <dbReference type="SAM" id="MobiDB-lite"/>
    </source>
</evidence>
<keyword evidence="2" id="KW-1003">Cell membrane</keyword>
<evidence type="ECO:0000256" key="5">
    <source>
        <dbReference type="ARBA" id="ARBA00022989"/>
    </source>
</evidence>
<dbReference type="RefSeq" id="WP_148396321.1">
    <property type="nucleotide sequence ID" value="NZ_JAOSHN010000003.1"/>
</dbReference>
<evidence type="ECO:0000256" key="4">
    <source>
        <dbReference type="ARBA" id="ARBA00022692"/>
    </source>
</evidence>
<feature type="transmembrane region" description="Helical" evidence="9">
    <location>
        <begin position="52"/>
        <end position="70"/>
    </location>
</feature>
<dbReference type="Pfam" id="PF08478">
    <property type="entry name" value="POTRA_1"/>
    <property type="match status" value="1"/>
</dbReference>
<feature type="domain" description="POTRA" evidence="10">
    <location>
        <begin position="75"/>
        <end position="143"/>
    </location>
</feature>
<dbReference type="AlphaFoldDB" id="A0A9J6QRA3"/>
<feature type="region of interest" description="Disordered" evidence="8">
    <location>
        <begin position="1"/>
        <end position="42"/>
    </location>
</feature>
<evidence type="ECO:0000313" key="11">
    <source>
        <dbReference type="EMBL" id="MCU7378570.1"/>
    </source>
</evidence>